<name>A0A9P7AXU9_9HELO</name>
<accession>A0A9P7AXU9</accession>
<sequence>MLSSHIAAMPQSSIAHALLQSSAASSTAMLRSTGTLPRRCRPRHQIRTLRIGLWSSYLDPELRKEVQRHHRIMKHKYMEAANRKSPWERYTVTSSRPFEIKGFMCSAWRGQDPRPGRWVDVDHLDESITGQQTKSRGIEDVEQSAFDKLFDSKDGIYDKVREKSRIWFMSANNAINPIISSAKVAKDTPRRTAYGLEDFQRRFERFQNQRTPKPDHDYEIDPITNRKVFKNKTSEIARKPIEVPVKTFKGYRSQFHDFNPPTSQSTESAKPCPVEEGFEGYDKSADRGPVLYKEPGAKLPEKHDFVRETLKEYEKKNPIGAVRYREPDGKLPEEPDSVRESLKEYEKTHPVGAVRYREPDGKLPEQPCPVQEGLKDYDSRVTYGPVLYNEPDGQPPPKRDVVAEGLRVYDERAVYNNGARRILKNISLGNGNHKTNKSFRYPSDDTREDLDLLRPSDVRAGSGIIKGAKKETLAEKLTVRQRLEDDFQKQQDLHNSISEELSTTSIMKRKLDPEARNKLVEKLKVENSELRNIDAHLRGRVNAELANVSAELSSKTSERKITGNFVRDFPEEFEVKWTVAQDSETLKPENEVNSEYVEPAHSSLYSRNSNTPRIQTSLDRTTGSVKAEIVDEARLQNERDPYSKIPQGLETSYADERAEEAKLQNERDPYSKIPQGLETSYANEKAEKAKLQNERDPYSKKPMGLETSYADEVAEKRALELERDPYSKIPQGLETSYIEEVKLQNEKDPYSKKPMGLETSYADEVAARQAEGDLSMDVSSFGKRNYAEKDERARQLLRQEKKNRFKQMDKELIREIRTIYEDKYGVLDSKHRQNPESVAISEPANHDNQLEAKPGTQHPMVYKILAYDPTMQEINTAETTSIVPDSATALTPAEVLLRLSNPAKFFPHFQPLQAEGYEIISGSGDVLVFRKVRQAGSHGSKNESATSIQNRKTTNPIDGMQSSPVVATGNFASPTGFVNHDLPVAEPAFKSNIDVRREEPVFSGKSNWQEESGSTRRKTKGRGKRLLIGAAWVAGCSYAIGVVAEFFRTGGMDGRGPQGF</sequence>
<dbReference type="AlphaFoldDB" id="A0A9P7AXU9"/>
<dbReference type="OrthoDB" id="3946750at2759"/>
<comment type="caution">
    <text evidence="2">The sequence shown here is derived from an EMBL/GenBank/DDBJ whole genome shotgun (WGS) entry which is preliminary data.</text>
</comment>
<dbReference type="Proteomes" id="UP000785200">
    <property type="component" value="Unassembled WGS sequence"/>
</dbReference>
<evidence type="ECO:0000313" key="3">
    <source>
        <dbReference type="Proteomes" id="UP000785200"/>
    </source>
</evidence>
<proteinExistence type="predicted"/>
<dbReference type="EMBL" id="VNKQ01000008">
    <property type="protein sequence ID" value="KAG0649364.1"/>
    <property type="molecule type" value="Genomic_DNA"/>
</dbReference>
<feature type="region of interest" description="Disordered" evidence="1">
    <location>
        <begin position="936"/>
        <end position="961"/>
    </location>
</feature>
<organism evidence="2 3">
    <name type="scientific">Hyphodiscus hymeniophilus</name>
    <dbReference type="NCBI Taxonomy" id="353542"/>
    <lineage>
        <taxon>Eukaryota</taxon>
        <taxon>Fungi</taxon>
        <taxon>Dikarya</taxon>
        <taxon>Ascomycota</taxon>
        <taxon>Pezizomycotina</taxon>
        <taxon>Leotiomycetes</taxon>
        <taxon>Helotiales</taxon>
        <taxon>Hyphodiscaceae</taxon>
        <taxon>Hyphodiscus</taxon>
    </lineage>
</organism>
<evidence type="ECO:0000256" key="1">
    <source>
        <dbReference type="SAM" id="MobiDB-lite"/>
    </source>
</evidence>
<reference evidence="2" key="1">
    <citation type="submission" date="2019-07" db="EMBL/GenBank/DDBJ databases">
        <title>Hyphodiscus hymeniophilus genome sequencing and assembly.</title>
        <authorList>
            <person name="Kramer G."/>
            <person name="Nodwell J."/>
        </authorList>
    </citation>
    <scope>NUCLEOTIDE SEQUENCE</scope>
    <source>
        <strain evidence="2">ATCC 34498</strain>
    </source>
</reference>
<keyword evidence="3" id="KW-1185">Reference proteome</keyword>
<feature type="compositionally biased region" description="Basic and acidic residues" evidence="1">
    <location>
        <begin position="657"/>
        <end position="670"/>
    </location>
</feature>
<protein>
    <submittedName>
        <fullName evidence="2">Uncharacterized protein</fullName>
    </submittedName>
</protein>
<evidence type="ECO:0000313" key="2">
    <source>
        <dbReference type="EMBL" id="KAG0649364.1"/>
    </source>
</evidence>
<feature type="region of interest" description="Disordered" evidence="1">
    <location>
        <begin position="657"/>
        <end position="680"/>
    </location>
</feature>
<feature type="compositionally biased region" description="Polar residues" evidence="1">
    <location>
        <begin position="937"/>
        <end position="961"/>
    </location>
</feature>
<gene>
    <name evidence="2" type="ORF">D0Z07_4465</name>
</gene>